<dbReference type="GO" id="GO:0005524">
    <property type="term" value="F:ATP binding"/>
    <property type="evidence" value="ECO:0007669"/>
    <property type="project" value="UniProtKB-KW"/>
</dbReference>
<evidence type="ECO:0000313" key="9">
    <source>
        <dbReference type="Proteomes" id="UP000825890"/>
    </source>
</evidence>
<protein>
    <recommendedName>
        <fullName evidence="7">Protein kinase domain-containing protein</fullName>
    </recommendedName>
</protein>
<dbReference type="PANTHER" id="PTHR24345">
    <property type="entry name" value="SERINE/THREONINE-PROTEIN KINASE PLK"/>
    <property type="match status" value="1"/>
</dbReference>
<evidence type="ECO:0000259" key="7">
    <source>
        <dbReference type="PROSITE" id="PS50011"/>
    </source>
</evidence>
<dbReference type="Proteomes" id="UP000825890">
    <property type="component" value="Unassembled WGS sequence"/>
</dbReference>
<dbReference type="Pfam" id="PF00069">
    <property type="entry name" value="Pkinase"/>
    <property type="match status" value="1"/>
</dbReference>
<keyword evidence="9" id="KW-1185">Reference proteome</keyword>
<keyword evidence="2" id="KW-0808">Transferase</keyword>
<sequence>MSSNALGHKKLSTFIWEQNGRVFTDHPNPYDVGQKGPSMSWLRDEKQIGSGGFGSVFRETCVDGEGALVRAVKIISKPSTPQHGTPLDYGRELAAIGLFSTTEKYERFFVKSDGWYDDSENVYISMEFMAYGSLQQHLTQPLPEAEARLIVEQVLTGVNYMHQENYAHRDLKPANILVAARGPNWVVKIADFGLSKRVVDDETMFRTVLGTRGYQAPEILSLPPIGNGEQLSYTDAVDVWSIGVILYVMLTRQMPFYPNNILAGYVSGTVQFPVENLQAVGVSVSGQDFVRTLLTANPQDRPRAATCLELAWMTGSQTNSTMQVSTHAASSSGSSGQRLGGCEDSAHRSRGSSNRRTDSQRKEVHRG</sequence>
<evidence type="ECO:0000256" key="5">
    <source>
        <dbReference type="ARBA" id="ARBA00022840"/>
    </source>
</evidence>
<name>A0A9P3CE28_9PEZI</name>
<feature type="region of interest" description="Disordered" evidence="6">
    <location>
        <begin position="319"/>
        <end position="367"/>
    </location>
</feature>
<dbReference type="GeneID" id="68289957"/>
<dbReference type="AlphaFoldDB" id="A0A9P3CE28"/>
<dbReference type="InterPro" id="IPR011009">
    <property type="entry name" value="Kinase-like_dom_sf"/>
</dbReference>
<proteinExistence type="predicted"/>
<accession>A0A9P3CE28</accession>
<dbReference type="PROSITE" id="PS00108">
    <property type="entry name" value="PROTEIN_KINASE_ST"/>
    <property type="match status" value="1"/>
</dbReference>
<dbReference type="PANTHER" id="PTHR24345:SF0">
    <property type="entry name" value="CELL CYCLE SERINE_THREONINE-PROTEIN KINASE CDC5_MSD2"/>
    <property type="match status" value="1"/>
</dbReference>
<dbReference type="OrthoDB" id="3650351at2759"/>
<keyword evidence="4" id="KW-0418">Kinase</keyword>
<keyword evidence="3" id="KW-0547">Nucleotide-binding</keyword>
<evidence type="ECO:0000256" key="4">
    <source>
        <dbReference type="ARBA" id="ARBA00022777"/>
    </source>
</evidence>
<evidence type="ECO:0000256" key="3">
    <source>
        <dbReference type="ARBA" id="ARBA00022741"/>
    </source>
</evidence>
<gene>
    <name evidence="8" type="ORF">CKM354_000438200</name>
</gene>
<dbReference type="GO" id="GO:0004674">
    <property type="term" value="F:protein serine/threonine kinase activity"/>
    <property type="evidence" value="ECO:0007669"/>
    <property type="project" value="UniProtKB-KW"/>
</dbReference>
<dbReference type="SMART" id="SM00220">
    <property type="entry name" value="S_TKc"/>
    <property type="match status" value="1"/>
</dbReference>
<evidence type="ECO:0000256" key="1">
    <source>
        <dbReference type="ARBA" id="ARBA00022527"/>
    </source>
</evidence>
<dbReference type="EMBL" id="BOLY01000002">
    <property type="protein sequence ID" value="GIZ41066.1"/>
    <property type="molecule type" value="Genomic_DNA"/>
</dbReference>
<feature type="compositionally biased region" description="Basic and acidic residues" evidence="6">
    <location>
        <begin position="355"/>
        <end position="367"/>
    </location>
</feature>
<dbReference type="GO" id="GO:0005634">
    <property type="term" value="C:nucleus"/>
    <property type="evidence" value="ECO:0007669"/>
    <property type="project" value="TreeGrafter"/>
</dbReference>
<organism evidence="8 9">
    <name type="scientific">Cercospora kikuchii</name>
    <dbReference type="NCBI Taxonomy" id="84275"/>
    <lineage>
        <taxon>Eukaryota</taxon>
        <taxon>Fungi</taxon>
        <taxon>Dikarya</taxon>
        <taxon>Ascomycota</taxon>
        <taxon>Pezizomycotina</taxon>
        <taxon>Dothideomycetes</taxon>
        <taxon>Dothideomycetidae</taxon>
        <taxon>Mycosphaerellales</taxon>
        <taxon>Mycosphaerellaceae</taxon>
        <taxon>Cercospora</taxon>
    </lineage>
</organism>
<keyword evidence="1" id="KW-0723">Serine/threonine-protein kinase</keyword>
<feature type="domain" description="Protein kinase" evidence="7">
    <location>
        <begin position="42"/>
        <end position="313"/>
    </location>
</feature>
<dbReference type="Gene3D" id="1.10.510.10">
    <property type="entry name" value="Transferase(Phosphotransferase) domain 1"/>
    <property type="match status" value="1"/>
</dbReference>
<dbReference type="SUPFAM" id="SSF56112">
    <property type="entry name" value="Protein kinase-like (PK-like)"/>
    <property type="match status" value="1"/>
</dbReference>
<evidence type="ECO:0000256" key="6">
    <source>
        <dbReference type="SAM" id="MobiDB-lite"/>
    </source>
</evidence>
<keyword evidence="5" id="KW-0067">ATP-binding</keyword>
<reference evidence="8 9" key="1">
    <citation type="submission" date="2021-01" db="EMBL/GenBank/DDBJ databases">
        <title>Cercospora kikuchii MAFF 305040 whole genome shotgun sequence.</title>
        <authorList>
            <person name="Kashiwa T."/>
            <person name="Suzuki T."/>
        </authorList>
    </citation>
    <scope>NUCLEOTIDE SEQUENCE [LARGE SCALE GENOMIC DNA]</scope>
    <source>
        <strain evidence="8 9">MAFF 305040</strain>
    </source>
</reference>
<dbReference type="InterPro" id="IPR000719">
    <property type="entry name" value="Prot_kinase_dom"/>
</dbReference>
<evidence type="ECO:0000313" key="8">
    <source>
        <dbReference type="EMBL" id="GIZ41066.1"/>
    </source>
</evidence>
<dbReference type="PROSITE" id="PS50011">
    <property type="entry name" value="PROTEIN_KINASE_DOM"/>
    <property type="match status" value="1"/>
</dbReference>
<evidence type="ECO:0000256" key="2">
    <source>
        <dbReference type="ARBA" id="ARBA00022679"/>
    </source>
</evidence>
<comment type="caution">
    <text evidence="8">The sequence shown here is derived from an EMBL/GenBank/DDBJ whole genome shotgun (WGS) entry which is preliminary data.</text>
</comment>
<dbReference type="RefSeq" id="XP_044655553.1">
    <property type="nucleotide sequence ID" value="XM_044799618.1"/>
</dbReference>
<dbReference type="InterPro" id="IPR008271">
    <property type="entry name" value="Ser/Thr_kinase_AS"/>
</dbReference>